<evidence type="ECO:0000313" key="3">
    <source>
        <dbReference type="EMBL" id="PVM81056.1"/>
    </source>
</evidence>
<dbReference type="InterPro" id="IPR038765">
    <property type="entry name" value="Papain-like_cys_pep_sf"/>
</dbReference>
<feature type="signal peptide" evidence="2">
    <location>
        <begin position="1"/>
        <end position="32"/>
    </location>
</feature>
<dbReference type="InterPro" id="IPR006530">
    <property type="entry name" value="YD"/>
</dbReference>
<dbReference type="InterPro" id="IPR031325">
    <property type="entry name" value="RHS_repeat"/>
</dbReference>
<dbReference type="Gene3D" id="3.10.620.30">
    <property type="match status" value="1"/>
</dbReference>
<keyword evidence="4" id="KW-1185">Reference proteome</keyword>
<dbReference type="PANTHER" id="PTHR32305">
    <property type="match status" value="1"/>
</dbReference>
<dbReference type="NCBIfam" id="TIGR01643">
    <property type="entry name" value="YD_repeat_2x"/>
    <property type="match status" value="1"/>
</dbReference>
<dbReference type="SUPFAM" id="SSF54001">
    <property type="entry name" value="Cysteine proteinases"/>
    <property type="match status" value="1"/>
</dbReference>
<sequence>MIPSGSSLRCRALGAASAGVLVLALGAGAVSAQEGTVPGVRFGAADLMAPSAAEAYYASQPATVTYPWASARPPEITEAAAALGNDPGRIFTFVRNNIRIVPIYGLQKGAVGALVDRSGTSFDQAQLLVELLRAAGHPSARYVVGDLTLTGAQLDEWLGVRTVSAATALLANGAIPASISGSGDVASVTLGHVLVQVEVGGVTRTYDPSYKPSDVGQAIDAKAVAGLSRAGFVSTALSGATAQSESGAPYVAGVNVAGIEQALSTSATTLLTQLRTTYKERGGDDLTGARTIRFSEAPEASPTTGSFSVRQSFTGGMPDRYRTVLSMTAGSCGRSFFVDEIYGRRLTLHRNISYGTAIGGVYVDGVIVGAGCGDTDSVQSYAINLSVNHPYATANGAYMDANAIKYVDRYDDVVIVHGWGDTGNELQGKLGQEVNQERDEKIPDPVEEANVPDGTIFVQSDAGTTQVSVKSKLGASWLAQASRTSELLETVSGVGLQHHHTLGVSYSQAHFFVYDSNKNRIADPGEMLGDAPKDSGMRLDLDSAYSTSRVTGDAADELATRHTLAAALAMLEGSVMEQQLDAVDTASTAQRLPWGQQNLASTIRYHLFPAGIAAPAVATYSAGAAASGRICAGSSLTTQGFSVLQANDRMLGPGQANPVPSVWSSPNPWVPQTDATMHRGCAWIAFKADGSHIAHMVTSLDRGLKGGGTGDDAEKKEGFKPEKQADLLKDQYKDRSSINGADLRTGAFTFTPPADLKIGGGEFPYSLSFQRTFQAGGTKCAGCSFGWTHNFDIRAAASGGGLEGMGSTSPLALAGPLTALEGAFALYRDNPNAAGNQLAGAAVMRWMSRQLNNNVVTVTQGPSNETFVRLVDGSYAAPRGSAAQLTQAGERRTTLDPGARSLTWLYDQVSYSRRAKSGDVLQFNWREWNPGWMGSTTVRYPKAKAFGFPASTWTFPKGVSVTFSYCESQPLLYLQRVSACRDRLTRVSNSLGYYIDIDRLTATGSDGRVSSMPIPSTLANIQDWEALEPETLTEAGGGVWKFEWRRAGAGDRPSPYPYLAKVYAPDNATVAQQRIVYDRMNRVREIYDRLGDLGDRPSLKIHAPGLGLGGSTDPSGGAVSILYDTKDRVVRQIDELGRKSISGYDSLGRVVSRTAPEGDRTEFKYDERDNVIELRRVPKTGSLAAPLVVTAEYDPTWNKPRWIRDARNNTLADATYGQQTDYTYKASGGGAGEIETVTQPAVDGGRPVWRYEYGALGLVTKVTDPTGLVATTLYDAKGNPTASTVDPAGVSSTTCKTFDGRGNLISETEARGGACS</sequence>
<evidence type="ECO:0000256" key="1">
    <source>
        <dbReference type="SAM" id="MobiDB-lite"/>
    </source>
</evidence>
<dbReference type="Proteomes" id="UP000244913">
    <property type="component" value="Unassembled WGS sequence"/>
</dbReference>
<feature type="chain" id="PRO_5015487843" evidence="2">
    <location>
        <begin position="33"/>
        <end position="1316"/>
    </location>
</feature>
<dbReference type="EMBL" id="QDKP01000040">
    <property type="protein sequence ID" value="PVM81056.1"/>
    <property type="molecule type" value="Genomic_DNA"/>
</dbReference>
<accession>A0A2T9JDT8</accession>
<protein>
    <submittedName>
        <fullName evidence="3">Uncharacterized protein</fullName>
    </submittedName>
</protein>
<dbReference type="Pfam" id="PF05593">
    <property type="entry name" value="RHS_repeat"/>
    <property type="match status" value="1"/>
</dbReference>
<name>A0A2T9JDT8_9CAUL</name>
<keyword evidence="2" id="KW-0732">Signal</keyword>
<evidence type="ECO:0000313" key="4">
    <source>
        <dbReference type="Proteomes" id="UP000244913"/>
    </source>
</evidence>
<proteinExistence type="predicted"/>
<feature type="compositionally biased region" description="Basic and acidic residues" evidence="1">
    <location>
        <begin position="712"/>
        <end position="725"/>
    </location>
</feature>
<dbReference type="InterPro" id="IPR050708">
    <property type="entry name" value="T6SS_VgrG/RHS"/>
</dbReference>
<feature type="region of interest" description="Disordered" evidence="1">
    <location>
        <begin position="704"/>
        <end position="725"/>
    </location>
</feature>
<dbReference type="PANTHER" id="PTHR32305:SF15">
    <property type="entry name" value="PROTEIN RHSA-RELATED"/>
    <property type="match status" value="1"/>
</dbReference>
<organism evidence="3 4">
    <name type="scientific">Caulobacter radicis</name>
    <dbReference type="NCBI Taxonomy" id="2172650"/>
    <lineage>
        <taxon>Bacteria</taxon>
        <taxon>Pseudomonadati</taxon>
        <taxon>Pseudomonadota</taxon>
        <taxon>Alphaproteobacteria</taxon>
        <taxon>Caulobacterales</taxon>
        <taxon>Caulobacteraceae</taxon>
        <taxon>Caulobacter</taxon>
    </lineage>
</organism>
<gene>
    <name evidence="3" type="ORF">DDF65_14145</name>
</gene>
<reference evidence="3 4" key="1">
    <citation type="submission" date="2018-04" db="EMBL/GenBank/DDBJ databases">
        <title>The genome sequence of Caulobacter sp. 736.</title>
        <authorList>
            <person name="Gao J."/>
            <person name="Sun J."/>
        </authorList>
    </citation>
    <scope>NUCLEOTIDE SEQUENCE [LARGE SCALE GENOMIC DNA]</scope>
    <source>
        <strain evidence="3 4">736</strain>
    </source>
</reference>
<comment type="caution">
    <text evidence="3">The sequence shown here is derived from an EMBL/GenBank/DDBJ whole genome shotgun (WGS) entry which is preliminary data.</text>
</comment>
<dbReference type="Gene3D" id="2.180.10.10">
    <property type="entry name" value="RHS repeat-associated core"/>
    <property type="match status" value="1"/>
</dbReference>
<evidence type="ECO:0000256" key="2">
    <source>
        <dbReference type="SAM" id="SignalP"/>
    </source>
</evidence>